<organism evidence="2 3">
    <name type="scientific">Bodo saltans</name>
    <name type="common">Flagellated protozoan</name>
    <dbReference type="NCBI Taxonomy" id="75058"/>
    <lineage>
        <taxon>Eukaryota</taxon>
        <taxon>Discoba</taxon>
        <taxon>Euglenozoa</taxon>
        <taxon>Kinetoplastea</taxon>
        <taxon>Metakinetoplastina</taxon>
        <taxon>Eubodonida</taxon>
        <taxon>Bodonidae</taxon>
        <taxon>Bodo</taxon>
    </lineage>
</organism>
<accession>A0A0S4IKB6</accession>
<sequence>MEMSVLAAAALETLVPAVTSRQLFEDERTFAEFLHAEEMRLEERQHDAEQRQAQQLHKHKLQYDTNLFVHDMRLDIALSTRDATRDAIRQCSQVASSVVMCDALLLNCVFLLVTQFNVPSVNPDSSEEDVYLTARLRYGTALWAACLAAAFVALTGSVVTCLRLQKVVSAYDIGHPLRRYQPCGLSHSNFNHYFACHCQRPEQQSRRLCAAGAIITLVAACVWAYMSFVTSGRAYDIGTFVLFVTPVGGSILLYTFGPWVIPDRTRRGAREFVGFSATATDASEAAMAATQIGPSFSFGEAVHGRTHRSAQEPYD</sequence>
<evidence type="ECO:0000256" key="1">
    <source>
        <dbReference type="SAM" id="Phobius"/>
    </source>
</evidence>
<reference evidence="3" key="1">
    <citation type="submission" date="2015-09" db="EMBL/GenBank/DDBJ databases">
        <authorList>
            <consortium name="Pathogen Informatics"/>
        </authorList>
    </citation>
    <scope>NUCLEOTIDE SEQUENCE [LARGE SCALE GENOMIC DNA]</scope>
    <source>
        <strain evidence="3">Lake Konstanz</strain>
    </source>
</reference>
<dbReference type="VEuPathDB" id="TriTrypDB:BSAL_58590"/>
<evidence type="ECO:0000313" key="2">
    <source>
        <dbReference type="EMBL" id="CUF05977.1"/>
    </source>
</evidence>
<gene>
    <name evidence="2" type="ORF">BSAL_58590</name>
</gene>
<name>A0A0S4IKB6_BODSA</name>
<proteinExistence type="predicted"/>
<keyword evidence="1" id="KW-1133">Transmembrane helix</keyword>
<feature type="transmembrane region" description="Helical" evidence="1">
    <location>
        <begin position="208"/>
        <end position="228"/>
    </location>
</feature>
<dbReference type="Proteomes" id="UP000051952">
    <property type="component" value="Unassembled WGS sequence"/>
</dbReference>
<protein>
    <submittedName>
        <fullName evidence="2">Membrane-associated protein, putative</fullName>
    </submittedName>
</protein>
<dbReference type="EMBL" id="CYKH01000235">
    <property type="protein sequence ID" value="CUF05977.1"/>
    <property type="molecule type" value="Genomic_DNA"/>
</dbReference>
<keyword evidence="1" id="KW-0472">Membrane</keyword>
<dbReference type="AlphaFoldDB" id="A0A0S4IKB6"/>
<feature type="transmembrane region" description="Helical" evidence="1">
    <location>
        <begin position="240"/>
        <end position="261"/>
    </location>
</feature>
<feature type="transmembrane region" description="Helical" evidence="1">
    <location>
        <begin position="141"/>
        <end position="162"/>
    </location>
</feature>
<evidence type="ECO:0000313" key="3">
    <source>
        <dbReference type="Proteomes" id="UP000051952"/>
    </source>
</evidence>
<keyword evidence="1" id="KW-0812">Transmembrane</keyword>
<keyword evidence="3" id="KW-1185">Reference proteome</keyword>